<evidence type="ECO:0000256" key="2">
    <source>
        <dbReference type="SAM" id="MobiDB-lite"/>
    </source>
</evidence>
<accession>A0A9Q1QNP0</accession>
<evidence type="ECO:0000256" key="3">
    <source>
        <dbReference type="SAM" id="Phobius"/>
    </source>
</evidence>
<evidence type="ECO:0000313" key="4">
    <source>
        <dbReference type="EMBL" id="KAJ8448529.1"/>
    </source>
</evidence>
<dbReference type="EMBL" id="JAKOGI010000029">
    <property type="protein sequence ID" value="KAJ8448529.1"/>
    <property type="molecule type" value="Genomic_DNA"/>
</dbReference>
<keyword evidence="1" id="KW-0813">Transport</keyword>
<comment type="caution">
    <text evidence="4">The sequence shown here is derived from an EMBL/GenBank/DDBJ whole genome shotgun (WGS) entry which is preliminary data.</text>
</comment>
<feature type="compositionally biased region" description="Polar residues" evidence="2">
    <location>
        <begin position="1"/>
        <end position="15"/>
    </location>
</feature>
<dbReference type="InterPro" id="IPR045316">
    <property type="entry name" value="Msc2-like"/>
</dbReference>
<evidence type="ECO:0000313" key="5">
    <source>
        <dbReference type="Proteomes" id="UP001153076"/>
    </source>
</evidence>
<dbReference type="AlphaFoldDB" id="A0A9Q1QNP0"/>
<feature type="transmembrane region" description="Helical" evidence="3">
    <location>
        <begin position="121"/>
        <end position="141"/>
    </location>
</feature>
<dbReference type="PANTHER" id="PTHR45755:SF3">
    <property type="entry name" value="METAL TOLERANCE PROTEIN C2"/>
    <property type="match status" value="1"/>
</dbReference>
<dbReference type="GO" id="GO:0006882">
    <property type="term" value="P:intracellular zinc ion homeostasis"/>
    <property type="evidence" value="ECO:0007669"/>
    <property type="project" value="InterPro"/>
</dbReference>
<reference evidence="4" key="1">
    <citation type="submission" date="2022-04" db="EMBL/GenBank/DDBJ databases">
        <title>Carnegiea gigantea Genome sequencing and assembly v2.</title>
        <authorList>
            <person name="Copetti D."/>
            <person name="Sanderson M.J."/>
            <person name="Burquez A."/>
            <person name="Wojciechowski M.F."/>
        </authorList>
    </citation>
    <scope>NUCLEOTIDE SEQUENCE</scope>
    <source>
        <strain evidence="4">SGP5-SGP5p</strain>
        <tissue evidence="4">Aerial part</tissue>
    </source>
</reference>
<name>A0A9Q1QNP0_9CARY</name>
<dbReference type="Proteomes" id="UP001153076">
    <property type="component" value="Unassembled WGS sequence"/>
</dbReference>
<feature type="region of interest" description="Disordered" evidence="2">
    <location>
        <begin position="1"/>
        <end position="20"/>
    </location>
</feature>
<proteinExistence type="predicted"/>
<keyword evidence="5" id="KW-1185">Reference proteome</keyword>
<dbReference type="OrthoDB" id="78669at2759"/>
<organism evidence="4 5">
    <name type="scientific">Carnegiea gigantea</name>
    <dbReference type="NCBI Taxonomy" id="171969"/>
    <lineage>
        <taxon>Eukaryota</taxon>
        <taxon>Viridiplantae</taxon>
        <taxon>Streptophyta</taxon>
        <taxon>Embryophyta</taxon>
        <taxon>Tracheophyta</taxon>
        <taxon>Spermatophyta</taxon>
        <taxon>Magnoliopsida</taxon>
        <taxon>eudicotyledons</taxon>
        <taxon>Gunneridae</taxon>
        <taxon>Pentapetalae</taxon>
        <taxon>Caryophyllales</taxon>
        <taxon>Cactineae</taxon>
        <taxon>Cactaceae</taxon>
        <taxon>Cactoideae</taxon>
        <taxon>Echinocereeae</taxon>
        <taxon>Carnegiea</taxon>
    </lineage>
</organism>
<feature type="transmembrane region" description="Helical" evidence="3">
    <location>
        <begin position="99"/>
        <end position="115"/>
    </location>
</feature>
<keyword evidence="3" id="KW-0472">Membrane</keyword>
<keyword evidence="3" id="KW-0812">Transmembrane</keyword>
<sequence length="230" mass="25014">MRPSFSMSSPQTKLSKSPDLSPGGGFLLCRSEGWAGRPCLSPPAYQSPATFPATGNSPEFRRQTVSDSLFRGQPGGGLVLDVLISGKYHLVYGKYLEPYYLYLSAGLILASWLLALGVENAEVLCLGLVSVTVFMLVWPLFKVTGGILLQMAPSSIPSSAMAKCCRQIAALEDVLEVSEARFWELVPGHVVGSLSLRLKAGTDDRRVLQYVHGLYHDLGVRELTVQTDYT</sequence>
<dbReference type="PANTHER" id="PTHR45755">
    <property type="match status" value="1"/>
</dbReference>
<evidence type="ECO:0000256" key="1">
    <source>
        <dbReference type="ARBA" id="ARBA00022448"/>
    </source>
</evidence>
<gene>
    <name evidence="4" type="ORF">Cgig2_012173</name>
</gene>
<keyword evidence="3" id="KW-1133">Transmembrane helix</keyword>
<dbReference type="GO" id="GO:0005794">
    <property type="term" value="C:Golgi apparatus"/>
    <property type="evidence" value="ECO:0007669"/>
    <property type="project" value="TreeGrafter"/>
</dbReference>
<protein>
    <submittedName>
        <fullName evidence="4">Uncharacterized protein</fullName>
    </submittedName>
</protein>
<dbReference type="GO" id="GO:0005385">
    <property type="term" value="F:zinc ion transmembrane transporter activity"/>
    <property type="evidence" value="ECO:0007669"/>
    <property type="project" value="InterPro"/>
</dbReference>